<comment type="caution">
    <text evidence="1">The sequence shown here is derived from an EMBL/GenBank/DDBJ whole genome shotgun (WGS) entry which is preliminary data.</text>
</comment>
<name>A0A9J6B627_SOLCO</name>
<dbReference type="Proteomes" id="UP000824120">
    <property type="component" value="Chromosome 1"/>
</dbReference>
<protein>
    <submittedName>
        <fullName evidence="1">Uncharacterized protein</fullName>
    </submittedName>
</protein>
<organism evidence="1 2">
    <name type="scientific">Solanum commersonii</name>
    <name type="common">Commerson's wild potato</name>
    <name type="synonym">Commerson's nightshade</name>
    <dbReference type="NCBI Taxonomy" id="4109"/>
    <lineage>
        <taxon>Eukaryota</taxon>
        <taxon>Viridiplantae</taxon>
        <taxon>Streptophyta</taxon>
        <taxon>Embryophyta</taxon>
        <taxon>Tracheophyta</taxon>
        <taxon>Spermatophyta</taxon>
        <taxon>Magnoliopsida</taxon>
        <taxon>eudicotyledons</taxon>
        <taxon>Gunneridae</taxon>
        <taxon>Pentapetalae</taxon>
        <taxon>asterids</taxon>
        <taxon>lamiids</taxon>
        <taxon>Solanales</taxon>
        <taxon>Solanaceae</taxon>
        <taxon>Solanoideae</taxon>
        <taxon>Solaneae</taxon>
        <taxon>Solanum</taxon>
    </lineage>
</organism>
<reference evidence="1 2" key="1">
    <citation type="submission" date="2020-09" db="EMBL/GenBank/DDBJ databases">
        <title>De no assembly of potato wild relative species, Solanum commersonii.</title>
        <authorList>
            <person name="Cho K."/>
        </authorList>
    </citation>
    <scope>NUCLEOTIDE SEQUENCE [LARGE SCALE GENOMIC DNA]</scope>
    <source>
        <strain evidence="1">LZ3.2</strain>
        <tissue evidence="1">Leaf</tissue>
    </source>
</reference>
<gene>
    <name evidence="1" type="ORF">H5410_003784</name>
</gene>
<keyword evidence="2" id="KW-1185">Reference proteome</keyword>
<proteinExistence type="predicted"/>
<accession>A0A9J6B627</accession>
<sequence length="59" mass="6939">MQSKSKYEGRFLGCDRNTILFRATYPISNRFLSDTHLPHEDQPTPYPTHSLELSVKIWD</sequence>
<evidence type="ECO:0000313" key="2">
    <source>
        <dbReference type="Proteomes" id="UP000824120"/>
    </source>
</evidence>
<dbReference type="AlphaFoldDB" id="A0A9J6B627"/>
<evidence type="ECO:0000313" key="1">
    <source>
        <dbReference type="EMBL" id="KAG5632067.1"/>
    </source>
</evidence>
<dbReference type="EMBL" id="JACXVP010000001">
    <property type="protein sequence ID" value="KAG5632067.1"/>
    <property type="molecule type" value="Genomic_DNA"/>
</dbReference>